<gene>
    <name evidence="1" type="ORF">KCTCHS21_11090</name>
</gene>
<keyword evidence="2" id="KW-1185">Reference proteome</keyword>
<evidence type="ECO:0000313" key="2">
    <source>
        <dbReference type="Proteomes" id="UP000289856"/>
    </source>
</evidence>
<name>A0A3T1D0T3_9BACL</name>
<dbReference type="EMBL" id="AP019400">
    <property type="protein sequence ID" value="BBI31710.1"/>
    <property type="molecule type" value="Genomic_DNA"/>
</dbReference>
<accession>A0A3T1D0T3</accession>
<dbReference type="AlphaFoldDB" id="A0A3T1D0T3"/>
<dbReference type="Proteomes" id="UP000289856">
    <property type="component" value="Chromosome"/>
</dbReference>
<dbReference type="RefSeq" id="WP_130605706.1">
    <property type="nucleotide sequence ID" value="NZ_AP019400.1"/>
</dbReference>
<protein>
    <submittedName>
        <fullName evidence="1">Uncharacterized protein</fullName>
    </submittedName>
</protein>
<dbReference type="KEGG" id="cohn:KCTCHS21_11090"/>
<proteinExistence type="predicted"/>
<reference evidence="1 2" key="1">
    <citation type="submission" date="2019-01" db="EMBL/GenBank/DDBJ databases">
        <title>Complete genome sequence of Cohnella hallensis HS21 isolated from Korean fir (Abies koreana) rhizospheric soil.</title>
        <authorList>
            <person name="Jiang L."/>
            <person name="Kang S.W."/>
            <person name="Kim S."/>
            <person name="Jung J."/>
            <person name="Kim C.Y."/>
            <person name="Kim D.H."/>
            <person name="Kim S.W."/>
            <person name="Lee J."/>
        </authorList>
    </citation>
    <scope>NUCLEOTIDE SEQUENCE [LARGE SCALE GENOMIC DNA]</scope>
    <source>
        <strain evidence="1 2">HS21</strain>
    </source>
</reference>
<organism evidence="1 2">
    <name type="scientific">Cohnella abietis</name>
    <dbReference type="NCBI Taxonomy" id="2507935"/>
    <lineage>
        <taxon>Bacteria</taxon>
        <taxon>Bacillati</taxon>
        <taxon>Bacillota</taxon>
        <taxon>Bacilli</taxon>
        <taxon>Bacillales</taxon>
        <taxon>Paenibacillaceae</taxon>
        <taxon>Cohnella</taxon>
    </lineage>
</organism>
<sequence length="60" mass="6903">MAGDVRIFRATRLWGAIGRRCTNISSNKVVKDTICWRYTNISSNGVAKGQEWSEMYDIFE</sequence>
<evidence type="ECO:0000313" key="1">
    <source>
        <dbReference type="EMBL" id="BBI31710.1"/>
    </source>
</evidence>